<sequence>MSSKRKTAAFSEELNRVLGAGPPQKGKTSKQEVRTTIIEQSQSWGGVDVMEVADVLTAREDVVGERLSLKKGDLVEVLDTTDAKL</sequence>
<dbReference type="RefSeq" id="XP_052130942.1">
    <property type="nucleotide sequence ID" value="XM_052274982.1"/>
</dbReference>
<keyword evidence="2" id="KW-1185">Reference proteome</keyword>
<feature type="region of interest" description="Disordered" evidence="1">
    <location>
        <begin position="1"/>
        <end position="33"/>
    </location>
</feature>
<evidence type="ECO:0000313" key="2">
    <source>
        <dbReference type="Proteomes" id="UP000504606"/>
    </source>
</evidence>
<evidence type="ECO:0000313" key="3">
    <source>
        <dbReference type="RefSeq" id="XP_052130942.1"/>
    </source>
</evidence>
<name>A0A9C6X8C7_FRAOC</name>
<protein>
    <submittedName>
        <fullName evidence="3">Uncharacterized protein LOC113216037 isoform X2</fullName>
    </submittedName>
</protein>
<proteinExistence type="predicted"/>
<accession>A0A9C6X8C7</accession>
<reference evidence="3" key="1">
    <citation type="submission" date="2025-08" db="UniProtKB">
        <authorList>
            <consortium name="RefSeq"/>
        </authorList>
    </citation>
    <scope>IDENTIFICATION</scope>
    <source>
        <tissue evidence="3">Whole organism</tissue>
    </source>
</reference>
<organism evidence="2 3">
    <name type="scientific">Frankliniella occidentalis</name>
    <name type="common">Western flower thrips</name>
    <name type="synonym">Euthrips occidentalis</name>
    <dbReference type="NCBI Taxonomy" id="133901"/>
    <lineage>
        <taxon>Eukaryota</taxon>
        <taxon>Metazoa</taxon>
        <taxon>Ecdysozoa</taxon>
        <taxon>Arthropoda</taxon>
        <taxon>Hexapoda</taxon>
        <taxon>Insecta</taxon>
        <taxon>Pterygota</taxon>
        <taxon>Neoptera</taxon>
        <taxon>Paraneoptera</taxon>
        <taxon>Thysanoptera</taxon>
        <taxon>Terebrantia</taxon>
        <taxon>Thripoidea</taxon>
        <taxon>Thripidae</taxon>
        <taxon>Frankliniella</taxon>
    </lineage>
</organism>
<dbReference type="GeneID" id="113216037"/>
<evidence type="ECO:0000256" key="1">
    <source>
        <dbReference type="SAM" id="MobiDB-lite"/>
    </source>
</evidence>
<gene>
    <name evidence="3" type="primary">LOC113216037</name>
</gene>
<dbReference type="Proteomes" id="UP000504606">
    <property type="component" value="Unplaced"/>
</dbReference>
<dbReference type="AlphaFoldDB" id="A0A9C6X8C7"/>